<dbReference type="AlphaFoldDB" id="A1CFP8"/>
<keyword evidence="4" id="KW-1185">Reference proteome</keyword>
<dbReference type="EMBL" id="DS027052">
    <property type="protein sequence ID" value="EAW11697.1"/>
    <property type="molecule type" value="Genomic_DNA"/>
</dbReference>
<evidence type="ECO:0008006" key="5">
    <source>
        <dbReference type="Google" id="ProtNLM"/>
    </source>
</evidence>
<evidence type="ECO:0000313" key="3">
    <source>
        <dbReference type="EMBL" id="EAW11697.1"/>
    </source>
</evidence>
<keyword evidence="2" id="KW-0732">Signal</keyword>
<name>A1CFP8_ASPCL</name>
<organism evidence="3 4">
    <name type="scientific">Aspergillus clavatus (strain ATCC 1007 / CBS 513.65 / DSM 816 / NCTC 3887 / NRRL 1 / QM 1276 / 107)</name>
    <dbReference type="NCBI Taxonomy" id="344612"/>
    <lineage>
        <taxon>Eukaryota</taxon>
        <taxon>Fungi</taxon>
        <taxon>Dikarya</taxon>
        <taxon>Ascomycota</taxon>
        <taxon>Pezizomycotina</taxon>
        <taxon>Eurotiomycetes</taxon>
        <taxon>Eurotiomycetidae</taxon>
        <taxon>Eurotiales</taxon>
        <taxon>Aspergillaceae</taxon>
        <taxon>Aspergillus</taxon>
        <taxon>Aspergillus subgen. Fumigati</taxon>
    </lineage>
</organism>
<dbReference type="Proteomes" id="UP000006701">
    <property type="component" value="Unassembled WGS sequence"/>
</dbReference>
<evidence type="ECO:0000313" key="4">
    <source>
        <dbReference type="Proteomes" id="UP000006701"/>
    </source>
</evidence>
<dbReference type="GeneID" id="4704738"/>
<gene>
    <name evidence="3" type="ORF">ACLA_093960</name>
</gene>
<dbReference type="RefSeq" id="XP_001273123.1">
    <property type="nucleotide sequence ID" value="XM_001273122.1"/>
</dbReference>
<feature type="chain" id="PRO_5002633531" description="Secreted protein" evidence="2">
    <location>
        <begin position="19"/>
        <end position="350"/>
    </location>
</feature>
<dbReference type="HOGENOM" id="CLU_053555_0_0_1"/>
<dbReference type="OrthoDB" id="3538998at2759"/>
<feature type="compositionally biased region" description="Polar residues" evidence="1">
    <location>
        <begin position="306"/>
        <end position="323"/>
    </location>
</feature>
<protein>
    <recommendedName>
        <fullName evidence="5">Secreted protein</fullName>
    </recommendedName>
</protein>
<dbReference type="VEuPathDB" id="FungiDB:ACLA_093960"/>
<reference evidence="3 4" key="1">
    <citation type="journal article" date="2008" name="PLoS Genet.">
        <title>Genomic islands in the pathogenic filamentous fungus Aspergillus fumigatus.</title>
        <authorList>
            <person name="Fedorova N.D."/>
            <person name="Khaldi N."/>
            <person name="Joardar V.S."/>
            <person name="Maiti R."/>
            <person name="Amedeo P."/>
            <person name="Anderson M.J."/>
            <person name="Crabtree J."/>
            <person name="Silva J.C."/>
            <person name="Badger J.H."/>
            <person name="Albarraq A."/>
            <person name="Angiuoli S."/>
            <person name="Bussey H."/>
            <person name="Bowyer P."/>
            <person name="Cotty P.J."/>
            <person name="Dyer P.S."/>
            <person name="Egan A."/>
            <person name="Galens K."/>
            <person name="Fraser-Liggett C.M."/>
            <person name="Haas B.J."/>
            <person name="Inman J.M."/>
            <person name="Kent R."/>
            <person name="Lemieux S."/>
            <person name="Malavazi I."/>
            <person name="Orvis J."/>
            <person name="Roemer T."/>
            <person name="Ronning C.M."/>
            <person name="Sundaram J.P."/>
            <person name="Sutton G."/>
            <person name="Turner G."/>
            <person name="Venter J.C."/>
            <person name="White O.R."/>
            <person name="Whitty B.R."/>
            <person name="Youngman P."/>
            <person name="Wolfe K.H."/>
            <person name="Goldman G.H."/>
            <person name="Wortman J.R."/>
            <person name="Jiang B."/>
            <person name="Denning D.W."/>
            <person name="Nierman W.C."/>
        </authorList>
    </citation>
    <scope>NUCLEOTIDE SEQUENCE [LARGE SCALE GENOMIC DNA]</scope>
    <source>
        <strain evidence="4">ATCC 1007 / CBS 513.65 / DSM 816 / NCTC 3887 / NRRL 1</strain>
    </source>
</reference>
<proteinExistence type="predicted"/>
<dbReference type="OMA" id="ATSCWNE"/>
<dbReference type="KEGG" id="act:ACLA_093960"/>
<accession>A1CFP8</accession>
<feature type="compositionally biased region" description="Low complexity" evidence="1">
    <location>
        <begin position="283"/>
        <end position="299"/>
    </location>
</feature>
<evidence type="ECO:0000256" key="2">
    <source>
        <dbReference type="SAM" id="SignalP"/>
    </source>
</evidence>
<evidence type="ECO:0000256" key="1">
    <source>
        <dbReference type="SAM" id="MobiDB-lite"/>
    </source>
</evidence>
<feature type="signal peptide" evidence="2">
    <location>
        <begin position="1"/>
        <end position="18"/>
    </location>
</feature>
<feature type="region of interest" description="Disordered" evidence="1">
    <location>
        <begin position="277"/>
        <end position="323"/>
    </location>
</feature>
<sequence length="350" mass="37544">MHPRLYCLLFAGARLSLAAQVGYFDSTKCADASGFATCYDDADEWWADCINKNCAGQNIDCHNACECVRQGAYTRCAVSSCWNMVYSCEYQLQVADKMDSCIKPDLDQTPFWPPPDNANGRCSCNIGKITTAQVLTNEVVAWCGDLVDPFTQSSSEIESIGKACLCCGYSGLLSSLASFCPKLDPAELKMDGLEQLLANHTSSLDWNKCAQYMSGHDCAADFKYPSSIEKYYGPGQIPKGGTETLHNINALTTPVSATVTFTMGTLLLPVTAVSTSPLMPTASSDNGKSSDSSKSSDSNNDNKDSTQGNSGGEQATPTQNTKGNTAVHQIATHPLLVLAVVIRLGIVWLL</sequence>